<dbReference type="OrthoDB" id="239865at2759"/>
<dbReference type="Proteomes" id="UP000700596">
    <property type="component" value="Unassembled WGS sequence"/>
</dbReference>
<dbReference type="InterPro" id="IPR001680">
    <property type="entry name" value="WD40_rpt"/>
</dbReference>
<dbReference type="SMART" id="SM00320">
    <property type="entry name" value="WD40"/>
    <property type="match status" value="6"/>
</dbReference>
<evidence type="ECO:0000313" key="2">
    <source>
        <dbReference type="EMBL" id="KAH7130572.1"/>
    </source>
</evidence>
<dbReference type="PANTHER" id="PTHR13211">
    <property type="entry name" value="TELOMERASE CAJAL BODY PROTEIN 1"/>
    <property type="match status" value="1"/>
</dbReference>
<reference evidence="2" key="1">
    <citation type="journal article" date="2021" name="Nat. Commun.">
        <title>Genetic determinants of endophytism in the Arabidopsis root mycobiome.</title>
        <authorList>
            <person name="Mesny F."/>
            <person name="Miyauchi S."/>
            <person name="Thiergart T."/>
            <person name="Pickel B."/>
            <person name="Atanasova L."/>
            <person name="Karlsson M."/>
            <person name="Huettel B."/>
            <person name="Barry K.W."/>
            <person name="Haridas S."/>
            <person name="Chen C."/>
            <person name="Bauer D."/>
            <person name="Andreopoulos W."/>
            <person name="Pangilinan J."/>
            <person name="LaButti K."/>
            <person name="Riley R."/>
            <person name="Lipzen A."/>
            <person name="Clum A."/>
            <person name="Drula E."/>
            <person name="Henrissat B."/>
            <person name="Kohler A."/>
            <person name="Grigoriev I.V."/>
            <person name="Martin F.M."/>
            <person name="Hacquard S."/>
        </authorList>
    </citation>
    <scope>NUCLEOTIDE SEQUENCE</scope>
    <source>
        <strain evidence="2">MPI-CAGE-CH-0243</strain>
    </source>
</reference>
<keyword evidence="3" id="KW-1185">Reference proteome</keyword>
<dbReference type="SUPFAM" id="SSF50978">
    <property type="entry name" value="WD40 repeat-like"/>
    <property type="match status" value="1"/>
</dbReference>
<evidence type="ECO:0000256" key="1">
    <source>
        <dbReference type="SAM" id="MobiDB-lite"/>
    </source>
</evidence>
<dbReference type="AlphaFoldDB" id="A0A9P9E4S1"/>
<protein>
    <submittedName>
        <fullName evidence="2">WD40-repeat-containing domain protein</fullName>
    </submittedName>
</protein>
<proteinExistence type="predicted"/>
<sequence>MDGSELRTRVLASTSIDDKGGNSFEQKMRDESNRTPEDVEIEDKLRPERGSPENEALCDKDNDIHQEKSEARSIHRSGSFSETDSSSYASNPSSLDNSQAGKDTEDTPKYSVSCVHDMQLSPDGTCIFTTDYDRSLSVYVIHPDIMDEHSSRSLRPYSRLKSSDPIRAIAINPRFDLSDGSTTLVLVARRDQYISLHNGIWDLSNNPSSSTTKTPNEGPINISTRISSYKFINTLTEAVISPLSLTFTRDGTHFIAGHQNAFSIFDIQYTGGPILVVNTIPIKKLRTGALGFKGEISALSISSKTGKLAVGTRTRFVGIYAAEGFGELITHFELPKLEDSATSSGGGVSSLKWSPCGSYLYIAERMSDLIHIYDAKHFAISLRHCCGRNALTKQVLGFDVWSAGNGSASHEVWAGGMDGLVRVWRDPHLREGALDPDETIIVCDAPLVNTIVHPCGSLLAVAIGQREYGKQSKGKQRGGDGLQPRFKEWGRLDILGLHKS</sequence>
<comment type="caution">
    <text evidence="2">The sequence shown here is derived from an EMBL/GenBank/DDBJ whole genome shotgun (WGS) entry which is preliminary data.</text>
</comment>
<feature type="compositionally biased region" description="Polar residues" evidence="1">
    <location>
        <begin position="76"/>
        <end position="101"/>
    </location>
</feature>
<organism evidence="2 3">
    <name type="scientific">Dendryphion nanum</name>
    <dbReference type="NCBI Taxonomy" id="256645"/>
    <lineage>
        <taxon>Eukaryota</taxon>
        <taxon>Fungi</taxon>
        <taxon>Dikarya</taxon>
        <taxon>Ascomycota</taxon>
        <taxon>Pezizomycotina</taxon>
        <taxon>Dothideomycetes</taxon>
        <taxon>Pleosporomycetidae</taxon>
        <taxon>Pleosporales</taxon>
        <taxon>Torulaceae</taxon>
        <taxon>Dendryphion</taxon>
    </lineage>
</organism>
<dbReference type="Gene3D" id="2.130.10.10">
    <property type="entry name" value="YVTN repeat-like/Quinoprotein amine dehydrogenase"/>
    <property type="match status" value="1"/>
</dbReference>
<dbReference type="PANTHER" id="PTHR13211:SF0">
    <property type="entry name" value="TELOMERASE CAJAL BODY PROTEIN 1"/>
    <property type="match status" value="1"/>
</dbReference>
<feature type="region of interest" description="Disordered" evidence="1">
    <location>
        <begin position="1"/>
        <end position="108"/>
    </location>
</feature>
<dbReference type="InterPro" id="IPR051150">
    <property type="entry name" value="SWT21/TCAB1_mRNA_Telomere"/>
</dbReference>
<evidence type="ECO:0000313" key="3">
    <source>
        <dbReference type="Proteomes" id="UP000700596"/>
    </source>
</evidence>
<gene>
    <name evidence="2" type="ORF">B0J11DRAFT_254935</name>
</gene>
<dbReference type="InterPro" id="IPR036322">
    <property type="entry name" value="WD40_repeat_dom_sf"/>
</dbReference>
<dbReference type="InterPro" id="IPR015943">
    <property type="entry name" value="WD40/YVTN_repeat-like_dom_sf"/>
</dbReference>
<dbReference type="EMBL" id="JAGMWT010000004">
    <property type="protein sequence ID" value="KAH7130572.1"/>
    <property type="molecule type" value="Genomic_DNA"/>
</dbReference>
<feature type="compositionally biased region" description="Basic and acidic residues" evidence="1">
    <location>
        <begin position="16"/>
        <end position="73"/>
    </location>
</feature>
<name>A0A9P9E4S1_9PLEO</name>
<accession>A0A9P9E4S1</accession>